<accession>A0A101LXL1</accession>
<proteinExistence type="predicted"/>
<dbReference type="EMBL" id="LKAM01000008">
    <property type="protein sequence ID" value="KUM47205.1"/>
    <property type="molecule type" value="Genomic_DNA"/>
</dbReference>
<organism evidence="1">
    <name type="scientific">Picea glauca</name>
    <name type="common">White spruce</name>
    <name type="synonym">Pinus glauca</name>
    <dbReference type="NCBI Taxonomy" id="3330"/>
    <lineage>
        <taxon>Eukaryota</taxon>
        <taxon>Viridiplantae</taxon>
        <taxon>Streptophyta</taxon>
        <taxon>Embryophyta</taxon>
        <taxon>Tracheophyta</taxon>
        <taxon>Spermatophyta</taxon>
        <taxon>Pinopsida</taxon>
        <taxon>Pinidae</taxon>
        <taxon>Conifers I</taxon>
        <taxon>Pinales</taxon>
        <taxon>Pinaceae</taxon>
        <taxon>Picea</taxon>
    </lineage>
</organism>
<sequence length="171" mass="19385">MGRKLFPSKALFQSLAIKEASKQLTSLKEGGRHITEQEAIEREFVTQYKSVLKAQDYKERIKSAMHKCLERIPIKVSEEKKIPVTKPLLYMSLQLPSNKLKTRAPGLDGFLCELYKATWAFVRPDLLQVYKEALHKQSLGVDINQGLIKVIAKGGDPELITNSRTITLMNT</sequence>
<evidence type="ECO:0000313" key="1">
    <source>
        <dbReference type="EMBL" id="KUM47205.1"/>
    </source>
</evidence>
<keyword evidence="1" id="KW-0496">Mitochondrion</keyword>
<comment type="caution">
    <text evidence="1">The sequence shown here is derived from an EMBL/GenBank/DDBJ whole genome shotgun (WGS) entry which is preliminary data.</text>
</comment>
<protein>
    <submittedName>
        <fullName evidence="1">Uncharacterized protein</fullName>
    </submittedName>
</protein>
<geneLocation type="mitochondrion" evidence="1"/>
<dbReference type="AlphaFoldDB" id="A0A101LXL1"/>
<gene>
    <name evidence="1" type="ORF">ABT39_MTgene6211</name>
</gene>
<reference evidence="1" key="1">
    <citation type="journal article" date="2015" name="Genome Biol. Evol.">
        <title>Organellar Genomes of White Spruce (Picea glauca): Assembly and Annotation.</title>
        <authorList>
            <person name="Jackman S.D."/>
            <person name="Warren R.L."/>
            <person name="Gibb E.A."/>
            <person name="Vandervalk B.P."/>
            <person name="Mohamadi H."/>
            <person name="Chu J."/>
            <person name="Raymond A."/>
            <person name="Pleasance S."/>
            <person name="Coope R."/>
            <person name="Wildung M.R."/>
            <person name="Ritland C.E."/>
            <person name="Bousquet J."/>
            <person name="Jones S.J."/>
            <person name="Bohlmann J."/>
            <person name="Birol I."/>
        </authorList>
    </citation>
    <scope>NUCLEOTIDE SEQUENCE [LARGE SCALE GENOMIC DNA]</scope>
    <source>
        <tissue evidence="1">Flushing bud</tissue>
    </source>
</reference>
<name>A0A101LXL1_PICGL</name>